<evidence type="ECO:0000256" key="4">
    <source>
        <dbReference type="ARBA" id="ARBA00022989"/>
    </source>
</evidence>
<keyword evidence="2" id="KW-1003">Cell membrane</keyword>
<feature type="transmembrane region" description="Helical" evidence="7">
    <location>
        <begin position="251"/>
        <end position="271"/>
    </location>
</feature>
<evidence type="ECO:0000256" key="3">
    <source>
        <dbReference type="ARBA" id="ARBA00022692"/>
    </source>
</evidence>
<keyword evidence="4 7" id="KW-1133">Transmembrane helix</keyword>
<keyword evidence="3 7" id="KW-0812">Transmembrane</keyword>
<dbReference type="Proteomes" id="UP001157017">
    <property type="component" value="Unassembled WGS sequence"/>
</dbReference>
<comment type="caution">
    <text evidence="8">The sequence shown here is derived from an EMBL/GenBank/DDBJ whole genome shotgun (WGS) entry which is preliminary data.</text>
</comment>
<comment type="subcellular location">
    <subcellularLocation>
        <location evidence="1">Cell membrane</location>
        <topology evidence="1">Multi-pass membrane protein</topology>
    </subcellularLocation>
</comment>
<feature type="transmembrane region" description="Helical" evidence="7">
    <location>
        <begin position="222"/>
        <end position="245"/>
    </location>
</feature>
<evidence type="ECO:0000256" key="2">
    <source>
        <dbReference type="ARBA" id="ARBA00022475"/>
    </source>
</evidence>
<organism evidence="8 9">
    <name type="scientific">Angustibacter aerolatus</name>
    <dbReference type="NCBI Taxonomy" id="1162965"/>
    <lineage>
        <taxon>Bacteria</taxon>
        <taxon>Bacillati</taxon>
        <taxon>Actinomycetota</taxon>
        <taxon>Actinomycetes</taxon>
        <taxon>Kineosporiales</taxon>
        <taxon>Kineosporiaceae</taxon>
    </lineage>
</organism>
<feature type="transmembrane region" description="Helical" evidence="7">
    <location>
        <begin position="36"/>
        <end position="53"/>
    </location>
</feature>
<dbReference type="EMBL" id="BSUZ01000001">
    <property type="protein sequence ID" value="GMA87093.1"/>
    <property type="molecule type" value="Genomic_DNA"/>
</dbReference>
<feature type="region of interest" description="Disordered" evidence="6">
    <location>
        <begin position="280"/>
        <end position="301"/>
    </location>
</feature>
<protein>
    <recommendedName>
        <fullName evidence="10">MFS transporter</fullName>
    </recommendedName>
</protein>
<evidence type="ECO:0000313" key="8">
    <source>
        <dbReference type="EMBL" id="GMA87093.1"/>
    </source>
</evidence>
<feature type="transmembrane region" description="Helical" evidence="7">
    <location>
        <begin position="128"/>
        <end position="152"/>
    </location>
</feature>
<accession>A0ABQ6JI82</accession>
<name>A0ABQ6JI82_9ACTN</name>
<dbReference type="SUPFAM" id="SSF103473">
    <property type="entry name" value="MFS general substrate transporter"/>
    <property type="match status" value="1"/>
</dbReference>
<evidence type="ECO:0008006" key="10">
    <source>
        <dbReference type="Google" id="ProtNLM"/>
    </source>
</evidence>
<dbReference type="PANTHER" id="PTHR23513:SF17">
    <property type="entry name" value="MEMBRANE PROTEIN"/>
    <property type="match status" value="1"/>
</dbReference>
<feature type="transmembrane region" description="Helical" evidence="7">
    <location>
        <begin position="187"/>
        <end position="210"/>
    </location>
</feature>
<feature type="compositionally biased region" description="Low complexity" evidence="6">
    <location>
        <begin position="280"/>
        <end position="294"/>
    </location>
</feature>
<dbReference type="InterPro" id="IPR036259">
    <property type="entry name" value="MFS_trans_sf"/>
</dbReference>
<proteinExistence type="predicted"/>
<gene>
    <name evidence="8" type="ORF">GCM10025868_23430</name>
</gene>
<dbReference type="Gene3D" id="1.20.1250.20">
    <property type="entry name" value="MFS general substrate transporter like domains"/>
    <property type="match status" value="1"/>
</dbReference>
<dbReference type="PANTHER" id="PTHR23513">
    <property type="entry name" value="INTEGRAL MEMBRANE EFFLUX PROTEIN-RELATED"/>
    <property type="match status" value="1"/>
</dbReference>
<feature type="transmembrane region" description="Helical" evidence="7">
    <location>
        <begin position="93"/>
        <end position="116"/>
    </location>
</feature>
<evidence type="ECO:0000256" key="1">
    <source>
        <dbReference type="ARBA" id="ARBA00004651"/>
    </source>
</evidence>
<evidence type="ECO:0000256" key="6">
    <source>
        <dbReference type="SAM" id="MobiDB-lite"/>
    </source>
</evidence>
<evidence type="ECO:0000256" key="7">
    <source>
        <dbReference type="SAM" id="Phobius"/>
    </source>
</evidence>
<evidence type="ECO:0000313" key="9">
    <source>
        <dbReference type="Proteomes" id="UP001157017"/>
    </source>
</evidence>
<keyword evidence="5 7" id="KW-0472">Membrane</keyword>
<reference evidence="9" key="1">
    <citation type="journal article" date="2019" name="Int. J. Syst. Evol. Microbiol.">
        <title>The Global Catalogue of Microorganisms (GCM) 10K type strain sequencing project: providing services to taxonomists for standard genome sequencing and annotation.</title>
        <authorList>
            <consortium name="The Broad Institute Genomics Platform"/>
            <consortium name="The Broad Institute Genome Sequencing Center for Infectious Disease"/>
            <person name="Wu L."/>
            <person name="Ma J."/>
        </authorList>
    </citation>
    <scope>NUCLEOTIDE SEQUENCE [LARGE SCALE GENOMIC DNA]</scope>
    <source>
        <strain evidence="9">NBRC 108730</strain>
    </source>
</reference>
<evidence type="ECO:0000256" key="5">
    <source>
        <dbReference type="ARBA" id="ARBA00023136"/>
    </source>
</evidence>
<keyword evidence="9" id="KW-1185">Reference proteome</keyword>
<sequence>MANAVSPTSGTLAALLGGGAGYLLRGVLPTGDRGDAVVLVAAAAVYLAAALLARRMPVGLLGPDAGEPGAGARVGWHAIAEGARHVRERRPALHALAAVGVSRFAYGISTIASILLCRNTFSDPADTAAGLRTLALVFGATAVGFGLAALVTPPASDRWGPSGWIWRCFVLAAAVQAVFVVRLTLPVALGGAVLLGLAVQGSKICVDAIVQREVDDGYRGRVFAFYDVVFNVAFVAAAAAAALVVPPGGSSTALLAVIGVLYAGAALAYGARGRRPGLTAAAAAGGRSRPAGRAPSPPPRG</sequence>